<name>M0B047_9EURY</name>
<comment type="caution">
    <text evidence="2">The sequence shown here is derived from an EMBL/GenBank/DDBJ whole genome shotgun (WGS) entry which is preliminary data.</text>
</comment>
<reference evidence="2 3" key="1">
    <citation type="journal article" date="2014" name="PLoS Genet.">
        <title>Phylogenetically driven sequencing of extremely halophilic archaea reveals strategies for static and dynamic osmo-response.</title>
        <authorList>
            <person name="Becker E.A."/>
            <person name="Seitzer P.M."/>
            <person name="Tritt A."/>
            <person name="Larsen D."/>
            <person name="Krusor M."/>
            <person name="Yao A.I."/>
            <person name="Wu D."/>
            <person name="Madern D."/>
            <person name="Eisen J.A."/>
            <person name="Darling A.E."/>
            <person name="Facciotti M.T."/>
        </authorList>
    </citation>
    <scope>NUCLEOTIDE SEQUENCE [LARGE SCALE GENOMIC DNA]</scope>
    <source>
        <strain evidence="2 3">JCM 10990</strain>
    </source>
</reference>
<dbReference type="Proteomes" id="UP000011693">
    <property type="component" value="Unassembled WGS sequence"/>
</dbReference>
<feature type="domain" description="Transcription regulator TrmB N-terminal" evidence="1">
    <location>
        <begin position="2"/>
        <end position="55"/>
    </location>
</feature>
<dbReference type="InterPro" id="IPR002831">
    <property type="entry name" value="Tscrpt_reg_TrmB_N"/>
</dbReference>
<protein>
    <recommendedName>
        <fullName evidence="1">Transcription regulator TrmB N-terminal domain-containing protein</fullName>
    </recommendedName>
</protein>
<dbReference type="RefSeq" id="WP_006166119.1">
    <property type="nucleotide sequence ID" value="NZ_AOIN01000026.1"/>
</dbReference>
<organism evidence="2 3">
    <name type="scientific">Natrialba chahannaoensis JCM 10990</name>
    <dbReference type="NCBI Taxonomy" id="1227492"/>
    <lineage>
        <taxon>Archaea</taxon>
        <taxon>Methanobacteriati</taxon>
        <taxon>Methanobacteriota</taxon>
        <taxon>Stenosarchaea group</taxon>
        <taxon>Halobacteria</taxon>
        <taxon>Halobacteriales</taxon>
        <taxon>Natrialbaceae</taxon>
        <taxon>Natrialba</taxon>
    </lineage>
</organism>
<evidence type="ECO:0000313" key="3">
    <source>
        <dbReference type="Proteomes" id="UP000011693"/>
    </source>
</evidence>
<dbReference type="Pfam" id="PF01978">
    <property type="entry name" value="TrmB"/>
    <property type="match status" value="1"/>
</dbReference>
<dbReference type="InterPro" id="IPR036390">
    <property type="entry name" value="WH_DNA-bd_sf"/>
</dbReference>
<dbReference type="STRING" id="1227492.C482_03654"/>
<keyword evidence="3" id="KW-1185">Reference proteome</keyword>
<dbReference type="AlphaFoldDB" id="M0B047"/>
<evidence type="ECO:0000259" key="1">
    <source>
        <dbReference type="Pfam" id="PF01978"/>
    </source>
</evidence>
<dbReference type="InterPro" id="IPR036388">
    <property type="entry name" value="WH-like_DNA-bd_sf"/>
</dbReference>
<gene>
    <name evidence="2" type="ORF">C482_03654</name>
</gene>
<dbReference type="PATRIC" id="fig|1227492.4.peg.708"/>
<sequence length="80" mass="8865">MDITPTQKAILVDLLLHNDDKAGNIARRTGRHRNSVSRSFQDLLDAGFVQEKGGGVYRLTDRGRESAIGLVKPQIDVYEA</sequence>
<dbReference type="Gene3D" id="1.10.10.10">
    <property type="entry name" value="Winged helix-like DNA-binding domain superfamily/Winged helix DNA-binding domain"/>
    <property type="match status" value="1"/>
</dbReference>
<proteinExistence type="predicted"/>
<dbReference type="SUPFAM" id="SSF46785">
    <property type="entry name" value="Winged helix' DNA-binding domain"/>
    <property type="match status" value="1"/>
</dbReference>
<dbReference type="EMBL" id="AOIN01000026">
    <property type="protein sequence ID" value="ELZ03932.1"/>
    <property type="molecule type" value="Genomic_DNA"/>
</dbReference>
<accession>M0B047</accession>
<evidence type="ECO:0000313" key="2">
    <source>
        <dbReference type="EMBL" id="ELZ03932.1"/>
    </source>
</evidence>